<keyword evidence="1 2" id="KW-0148">Chlorophyll</keyword>
<dbReference type="GO" id="GO:0009522">
    <property type="term" value="C:photosystem I"/>
    <property type="evidence" value="ECO:0007669"/>
    <property type="project" value="UniProtKB-KW"/>
</dbReference>
<dbReference type="GO" id="GO:0009765">
    <property type="term" value="P:photosynthesis, light harvesting"/>
    <property type="evidence" value="ECO:0007669"/>
    <property type="project" value="InterPro"/>
</dbReference>
<dbReference type="PANTHER" id="PTHR21649">
    <property type="entry name" value="CHLOROPHYLL A/B BINDING PROTEIN"/>
    <property type="match status" value="1"/>
</dbReference>
<evidence type="ECO:0000313" key="4">
    <source>
        <dbReference type="Proteomes" id="UP001314170"/>
    </source>
</evidence>
<gene>
    <name evidence="3" type="ORF">DCAF_LOCUS2470</name>
</gene>
<keyword evidence="2" id="KW-0604">Photosystem II</keyword>
<keyword evidence="2" id="KW-0602">Photosynthesis</keyword>
<keyword evidence="4" id="KW-1185">Reference proteome</keyword>
<accession>A0AAV1QXF5</accession>
<dbReference type="Gene3D" id="1.10.3460.10">
    <property type="entry name" value="Chlorophyll a/b binding protein domain"/>
    <property type="match status" value="1"/>
</dbReference>
<dbReference type="GO" id="GO:0009535">
    <property type="term" value="C:chloroplast thylakoid membrane"/>
    <property type="evidence" value="ECO:0007669"/>
    <property type="project" value="UniProtKB-SubCell"/>
</dbReference>
<keyword evidence="2" id="KW-0157">Chromophore</keyword>
<comment type="caution">
    <text evidence="3">The sequence shown here is derived from an EMBL/GenBank/DDBJ whole genome shotgun (WGS) entry which is preliminary data.</text>
</comment>
<evidence type="ECO:0000256" key="1">
    <source>
        <dbReference type="PIRSR" id="PIRSR601344-1"/>
    </source>
</evidence>
<comment type="function">
    <text evidence="2">The light-harvesting complex (LHC) functions as a light receptor, it captures and delivers excitation energy to photosystems with which it is closely associated.</text>
</comment>
<feature type="binding site" evidence="1">
    <location>
        <position position="22"/>
    </location>
    <ligand>
        <name>chlorophyll a</name>
        <dbReference type="ChEBI" id="CHEBI:58416"/>
        <label>1</label>
    </ligand>
</feature>
<keyword evidence="2" id="KW-0150">Chloroplast</keyword>
<reference evidence="3 4" key="1">
    <citation type="submission" date="2024-01" db="EMBL/GenBank/DDBJ databases">
        <authorList>
            <person name="Waweru B."/>
        </authorList>
    </citation>
    <scope>NUCLEOTIDE SEQUENCE [LARGE SCALE GENOMIC DNA]</scope>
</reference>
<comment type="similarity">
    <text evidence="2">Belongs to the light-harvesting chlorophyll a/b-binding (LHC) protein family.</text>
</comment>
<dbReference type="InterPro" id="IPR001344">
    <property type="entry name" value="Chloro_AB-bd_pln"/>
</dbReference>
<dbReference type="Proteomes" id="UP001314170">
    <property type="component" value="Unassembled WGS sequence"/>
</dbReference>
<dbReference type="AlphaFoldDB" id="A0AAV1QXF5"/>
<protein>
    <recommendedName>
        <fullName evidence="2">Chlorophyll a-b binding protein, chloroplastic</fullName>
    </recommendedName>
</protein>
<proteinExistence type="inferred from homology"/>
<evidence type="ECO:0000256" key="2">
    <source>
        <dbReference type="RuleBase" id="RU363080"/>
    </source>
</evidence>
<keyword evidence="2" id="KW-0793">Thylakoid</keyword>
<feature type="binding site" evidence="1">
    <location>
        <position position="25"/>
    </location>
    <ligand>
        <name>chlorophyll a</name>
        <dbReference type="ChEBI" id="CHEBI:58416"/>
        <label>1</label>
    </ligand>
</feature>
<keyword evidence="2" id="KW-0934">Plastid</keyword>
<name>A0AAV1QXF5_9ROSI</name>
<dbReference type="EMBL" id="CAWUPB010000756">
    <property type="protein sequence ID" value="CAK7324804.1"/>
    <property type="molecule type" value="Genomic_DNA"/>
</dbReference>
<comment type="subcellular location">
    <subcellularLocation>
        <location evidence="2">Plastid</location>
        <location evidence="2">Chloroplast thylakoid membrane</location>
    </subcellularLocation>
</comment>
<evidence type="ECO:0000313" key="3">
    <source>
        <dbReference type="EMBL" id="CAK7324804.1"/>
    </source>
</evidence>
<organism evidence="3 4">
    <name type="scientific">Dovyalis caffra</name>
    <dbReference type="NCBI Taxonomy" id="77055"/>
    <lineage>
        <taxon>Eukaryota</taxon>
        <taxon>Viridiplantae</taxon>
        <taxon>Streptophyta</taxon>
        <taxon>Embryophyta</taxon>
        <taxon>Tracheophyta</taxon>
        <taxon>Spermatophyta</taxon>
        <taxon>Magnoliopsida</taxon>
        <taxon>eudicotyledons</taxon>
        <taxon>Gunneridae</taxon>
        <taxon>Pentapetalae</taxon>
        <taxon>rosids</taxon>
        <taxon>fabids</taxon>
        <taxon>Malpighiales</taxon>
        <taxon>Salicaceae</taxon>
        <taxon>Flacourtieae</taxon>
        <taxon>Dovyalis</taxon>
    </lineage>
</organism>
<dbReference type="GO" id="GO:0016168">
    <property type="term" value="F:chlorophyll binding"/>
    <property type="evidence" value="ECO:0007669"/>
    <property type="project" value="UniProtKB-KW"/>
</dbReference>
<sequence>MVGTPHGRQPDPETFAKNRELEVIHASVVNARSFGCVFPELLAENGAKFGEPRVVQGSVLNLERWWSRLFGKPWLDPCSKHFSHMGNLGAPLRRPSRLPHRCEDLSLRPLAGSRMSRMSIGRVGDYRAHSMILRQSQYRCTKFYGSKWTPLQKSLVSLPRMA</sequence>
<dbReference type="GO" id="GO:0009523">
    <property type="term" value="C:photosystem II"/>
    <property type="evidence" value="ECO:0007669"/>
    <property type="project" value="UniProtKB-KW"/>
</dbReference>
<keyword evidence="2" id="KW-0603">Photosystem I</keyword>